<keyword evidence="1" id="KW-0472">Membrane</keyword>
<comment type="caution">
    <text evidence="2">The sequence shown here is derived from an EMBL/GenBank/DDBJ whole genome shotgun (WGS) entry which is preliminary data.</text>
</comment>
<feature type="transmembrane region" description="Helical" evidence="1">
    <location>
        <begin position="111"/>
        <end position="130"/>
    </location>
</feature>
<dbReference type="Gene3D" id="1.20.140.150">
    <property type="match status" value="1"/>
</dbReference>
<evidence type="ECO:0000256" key="1">
    <source>
        <dbReference type="SAM" id="Phobius"/>
    </source>
</evidence>
<protein>
    <submittedName>
        <fullName evidence="2">Uncharacterized protein</fullName>
    </submittedName>
</protein>
<sequence>MTPIQRNPQTYEYHELYPRRYFRHFFSVISTRTYTVVSLLFFIAYILTLISVFGANWLNFRTPSPFKSNIYYGLWKKCSSSGCRSFPDPDKGDCEEADFCEKWSIAQNSMSVAGVFGIFILGLLIAVFFLSSNRQVRIWKYAVPCLMVHGEHIFIVAHTPNIPNITPLLTKILCYSYMSTNTHGHHS</sequence>
<gene>
    <name evidence="2" type="ORF">K7432_001466</name>
</gene>
<accession>A0ABR2W9L8</accession>
<keyword evidence="1" id="KW-1133">Transmembrane helix</keyword>
<reference evidence="2 3" key="1">
    <citation type="submission" date="2023-04" db="EMBL/GenBank/DDBJ databases">
        <title>Genome of Basidiobolus ranarum AG-B5.</title>
        <authorList>
            <person name="Stajich J.E."/>
            <person name="Carter-House D."/>
            <person name="Gryganskyi A."/>
        </authorList>
    </citation>
    <scope>NUCLEOTIDE SEQUENCE [LARGE SCALE GENOMIC DNA]</scope>
    <source>
        <strain evidence="2 3">AG-B5</strain>
    </source>
</reference>
<organism evidence="2 3">
    <name type="scientific">Basidiobolus ranarum</name>
    <dbReference type="NCBI Taxonomy" id="34480"/>
    <lineage>
        <taxon>Eukaryota</taxon>
        <taxon>Fungi</taxon>
        <taxon>Fungi incertae sedis</taxon>
        <taxon>Zoopagomycota</taxon>
        <taxon>Entomophthoromycotina</taxon>
        <taxon>Basidiobolomycetes</taxon>
        <taxon>Basidiobolales</taxon>
        <taxon>Basidiobolaceae</taxon>
        <taxon>Basidiobolus</taxon>
    </lineage>
</organism>
<dbReference type="EMBL" id="JASJQH010006908">
    <property type="protein sequence ID" value="KAK9727899.1"/>
    <property type="molecule type" value="Genomic_DNA"/>
</dbReference>
<keyword evidence="3" id="KW-1185">Reference proteome</keyword>
<keyword evidence="1" id="KW-0812">Transmembrane</keyword>
<proteinExistence type="predicted"/>
<name>A0ABR2W9L8_9FUNG</name>
<dbReference type="Proteomes" id="UP001479436">
    <property type="component" value="Unassembled WGS sequence"/>
</dbReference>
<evidence type="ECO:0000313" key="3">
    <source>
        <dbReference type="Proteomes" id="UP001479436"/>
    </source>
</evidence>
<evidence type="ECO:0000313" key="2">
    <source>
        <dbReference type="EMBL" id="KAK9727899.1"/>
    </source>
</evidence>
<feature type="transmembrane region" description="Helical" evidence="1">
    <location>
        <begin position="33"/>
        <end position="58"/>
    </location>
</feature>